<organism evidence="2 3">
    <name type="scientific">Clonostachys rhizophaga</name>
    <dbReference type="NCBI Taxonomy" id="160324"/>
    <lineage>
        <taxon>Eukaryota</taxon>
        <taxon>Fungi</taxon>
        <taxon>Dikarya</taxon>
        <taxon>Ascomycota</taxon>
        <taxon>Pezizomycotina</taxon>
        <taxon>Sordariomycetes</taxon>
        <taxon>Hypocreomycetidae</taxon>
        <taxon>Hypocreales</taxon>
        <taxon>Bionectriaceae</taxon>
        <taxon>Clonostachys</taxon>
    </lineage>
</organism>
<protein>
    <recommendedName>
        <fullName evidence="1">NAD-dependent epimerase/dehydratase domain-containing protein</fullName>
    </recommendedName>
</protein>
<dbReference type="AlphaFoldDB" id="A0A9N9VWU4"/>
<dbReference type="GO" id="GO:0005737">
    <property type="term" value="C:cytoplasm"/>
    <property type="evidence" value="ECO:0007669"/>
    <property type="project" value="TreeGrafter"/>
</dbReference>
<feature type="domain" description="NAD-dependent epimerase/dehydratase" evidence="1">
    <location>
        <begin position="3"/>
        <end position="213"/>
    </location>
</feature>
<keyword evidence="3" id="KW-1185">Reference proteome</keyword>
<dbReference type="OrthoDB" id="4464973at2759"/>
<dbReference type="Proteomes" id="UP000696573">
    <property type="component" value="Unassembled WGS sequence"/>
</dbReference>
<dbReference type="Pfam" id="PF01370">
    <property type="entry name" value="Epimerase"/>
    <property type="match status" value="1"/>
</dbReference>
<comment type="caution">
    <text evidence="2">The sequence shown here is derived from an EMBL/GenBank/DDBJ whole genome shotgun (WGS) entry which is preliminary data.</text>
</comment>
<dbReference type="GO" id="GO:0004029">
    <property type="term" value="F:aldehyde dehydrogenase (NAD+) activity"/>
    <property type="evidence" value="ECO:0007669"/>
    <property type="project" value="TreeGrafter"/>
</dbReference>
<dbReference type="PANTHER" id="PTHR48079:SF6">
    <property type="entry name" value="NAD(P)-BINDING DOMAIN-CONTAINING PROTEIN-RELATED"/>
    <property type="match status" value="1"/>
</dbReference>
<dbReference type="InterPro" id="IPR051783">
    <property type="entry name" value="NAD(P)-dependent_oxidoreduct"/>
</dbReference>
<gene>
    <name evidence="2" type="ORF">CRHIZ90672A_00015238</name>
</gene>
<dbReference type="EMBL" id="CABFNQ020000756">
    <property type="protein sequence ID" value="CAH0035748.1"/>
    <property type="molecule type" value="Genomic_DNA"/>
</dbReference>
<dbReference type="Gene3D" id="3.40.50.720">
    <property type="entry name" value="NAD(P)-binding Rossmann-like Domain"/>
    <property type="match status" value="1"/>
</dbReference>
<proteinExistence type="predicted"/>
<dbReference type="InterPro" id="IPR001509">
    <property type="entry name" value="Epimerase_deHydtase"/>
</dbReference>
<evidence type="ECO:0000313" key="2">
    <source>
        <dbReference type="EMBL" id="CAH0035748.1"/>
    </source>
</evidence>
<dbReference type="SUPFAM" id="SSF51735">
    <property type="entry name" value="NAD(P)-binding Rossmann-fold domains"/>
    <property type="match status" value="1"/>
</dbReference>
<sequence>MNILVIGGTGMIGGHAALHLQSEGHRVTIAGRRPSTVPALSSMSFMKGDYVHGDFTKDQLSGFNAVVFTAGADARHVPADVDPGTYLVQANGTAVPKMAALARDAGVEYFIHVGSAYPHILPDQVENNAYIRSRKLASEGVASLAKPLFKATSLDPPFVVGTVPGMDVPMFQAYVQYAEGKIALPPCAPLGGLNFISAQSLSEAISGALRNADEVAGRTILIGDENLTYAEYFDKFFKAVGHEAGTVKAKDEEHPLLPRSALFAGDKVVKYEMDPDDERILGKFRRNDIDRAIREIVDQYCSI</sequence>
<evidence type="ECO:0000313" key="3">
    <source>
        <dbReference type="Proteomes" id="UP000696573"/>
    </source>
</evidence>
<reference evidence="2" key="1">
    <citation type="submission" date="2021-10" db="EMBL/GenBank/DDBJ databases">
        <authorList>
            <person name="Piombo E."/>
        </authorList>
    </citation>
    <scope>NUCLEOTIDE SEQUENCE</scope>
</reference>
<dbReference type="PANTHER" id="PTHR48079">
    <property type="entry name" value="PROTEIN YEEZ"/>
    <property type="match status" value="1"/>
</dbReference>
<accession>A0A9N9VWU4</accession>
<evidence type="ECO:0000259" key="1">
    <source>
        <dbReference type="Pfam" id="PF01370"/>
    </source>
</evidence>
<dbReference type="InterPro" id="IPR036291">
    <property type="entry name" value="NAD(P)-bd_dom_sf"/>
</dbReference>
<name>A0A9N9VWU4_9HYPO</name>